<sequence length="64" mass="7080">MLLNILKIQGVQKLNKTVQENIKGGDHLNTGRSLCYNDSDCITNHICCTGVCFNPLIAFELPNC</sequence>
<gene>
    <name evidence="1" type="ORF">GCM10009430_19290</name>
</gene>
<proteinExistence type="predicted"/>
<comment type="caution">
    <text evidence="1">The sequence shown here is derived from an EMBL/GenBank/DDBJ whole genome shotgun (WGS) entry which is preliminary data.</text>
</comment>
<evidence type="ECO:0000313" key="1">
    <source>
        <dbReference type="EMBL" id="GAA0719813.1"/>
    </source>
</evidence>
<keyword evidence="2" id="KW-1185">Reference proteome</keyword>
<dbReference type="EMBL" id="BAAAGE010000002">
    <property type="protein sequence ID" value="GAA0719813.1"/>
    <property type="molecule type" value="Genomic_DNA"/>
</dbReference>
<reference evidence="2" key="1">
    <citation type="journal article" date="2019" name="Int. J. Syst. Evol. Microbiol.">
        <title>The Global Catalogue of Microorganisms (GCM) 10K type strain sequencing project: providing services to taxonomists for standard genome sequencing and annotation.</title>
        <authorList>
            <consortium name="The Broad Institute Genomics Platform"/>
            <consortium name="The Broad Institute Genome Sequencing Center for Infectious Disease"/>
            <person name="Wu L."/>
            <person name="Ma J."/>
        </authorList>
    </citation>
    <scope>NUCLEOTIDE SEQUENCE [LARGE SCALE GENOMIC DNA]</scope>
    <source>
        <strain evidence="2">JCM 15974</strain>
    </source>
</reference>
<evidence type="ECO:0008006" key="3">
    <source>
        <dbReference type="Google" id="ProtNLM"/>
    </source>
</evidence>
<evidence type="ECO:0000313" key="2">
    <source>
        <dbReference type="Proteomes" id="UP001501758"/>
    </source>
</evidence>
<organism evidence="1 2">
    <name type="scientific">Aquimarina litoralis</name>
    <dbReference type="NCBI Taxonomy" id="584605"/>
    <lineage>
        <taxon>Bacteria</taxon>
        <taxon>Pseudomonadati</taxon>
        <taxon>Bacteroidota</taxon>
        <taxon>Flavobacteriia</taxon>
        <taxon>Flavobacteriales</taxon>
        <taxon>Flavobacteriaceae</taxon>
        <taxon>Aquimarina</taxon>
    </lineage>
</organism>
<accession>A0ABP3U0V7</accession>
<dbReference type="RefSeq" id="WP_343912123.1">
    <property type="nucleotide sequence ID" value="NZ_BAAAGE010000002.1"/>
</dbReference>
<protein>
    <recommendedName>
        <fullName evidence="3">WAP domain-containing protein</fullName>
    </recommendedName>
</protein>
<dbReference type="Proteomes" id="UP001501758">
    <property type="component" value="Unassembled WGS sequence"/>
</dbReference>
<name>A0ABP3U0V7_9FLAO</name>